<reference evidence="4" key="1">
    <citation type="submission" date="2016-10" db="EMBL/GenBank/DDBJ databases">
        <authorList>
            <person name="Varghese N."/>
            <person name="Submissions S."/>
        </authorList>
    </citation>
    <scope>NUCLEOTIDE SEQUENCE [LARGE SCALE GENOMIC DNA]</scope>
    <source>
        <strain evidence="4">CGMCC 1.11014</strain>
    </source>
</reference>
<dbReference type="Pfam" id="PF00905">
    <property type="entry name" value="Transpeptidase"/>
    <property type="match status" value="1"/>
</dbReference>
<accession>A0A1I7G5A1</accession>
<dbReference type="Proteomes" id="UP000199391">
    <property type="component" value="Unassembled WGS sequence"/>
</dbReference>
<organism evidence="3 4">
    <name type="scientific">Pseudoduganella namucuonensis</name>
    <dbReference type="NCBI Taxonomy" id="1035707"/>
    <lineage>
        <taxon>Bacteria</taxon>
        <taxon>Pseudomonadati</taxon>
        <taxon>Pseudomonadota</taxon>
        <taxon>Betaproteobacteria</taxon>
        <taxon>Burkholderiales</taxon>
        <taxon>Oxalobacteraceae</taxon>
        <taxon>Telluria group</taxon>
        <taxon>Pseudoduganella</taxon>
    </lineage>
</organism>
<gene>
    <name evidence="3" type="ORF">SAMN05216552_100357</name>
</gene>
<dbReference type="AlphaFoldDB" id="A0A1I7G5A1"/>
<evidence type="ECO:0000313" key="3">
    <source>
        <dbReference type="EMBL" id="SFU43614.1"/>
    </source>
</evidence>
<dbReference type="EMBL" id="FPBO01000003">
    <property type="protein sequence ID" value="SFU43614.1"/>
    <property type="molecule type" value="Genomic_DNA"/>
</dbReference>
<dbReference type="SUPFAM" id="SSF56601">
    <property type="entry name" value="beta-lactamase/transpeptidase-like"/>
    <property type="match status" value="1"/>
</dbReference>
<evidence type="ECO:0000256" key="1">
    <source>
        <dbReference type="SAM" id="SignalP"/>
    </source>
</evidence>
<sequence length="268" mass="29775">MKKYAVALLLSACALARAADWKDDAGLDQLFKKEGVTGTFVLHDVAADRYIVHNRKRADVGYYPASTYKIPNSLIGLSEGVVANVDEVLPYGGKPTRRPEWARDMSLRDAIKVSNVPVYQGLARKIGMRRMREDLRKLDYGNMQTGEVVDTFWLEGPLKISAVQQTRFLDKLAQDRLPFPKPAMAGVREIMRQDADADAKAELYAKTGWTGTADKDVDIGWWVGFVRKDGKLYTFALNLDIRNDEDGAKAAAKRVPLGKASLKALGLL</sequence>
<evidence type="ECO:0000313" key="4">
    <source>
        <dbReference type="Proteomes" id="UP000199391"/>
    </source>
</evidence>
<dbReference type="NCBIfam" id="NF012161">
    <property type="entry name" value="bla_class_D_main"/>
    <property type="match status" value="1"/>
</dbReference>
<feature type="chain" id="PRO_5011596237" evidence="1">
    <location>
        <begin position="19"/>
        <end position="268"/>
    </location>
</feature>
<dbReference type="InterPro" id="IPR012338">
    <property type="entry name" value="Beta-lactam/transpept-like"/>
</dbReference>
<name>A0A1I7G5A1_9BURK</name>
<feature type="domain" description="Penicillin-binding protein transpeptidase" evidence="2">
    <location>
        <begin position="58"/>
        <end position="252"/>
    </location>
</feature>
<proteinExistence type="predicted"/>
<dbReference type="InterPro" id="IPR001460">
    <property type="entry name" value="PCN-bd_Tpept"/>
</dbReference>
<evidence type="ECO:0000259" key="2">
    <source>
        <dbReference type="Pfam" id="PF00905"/>
    </source>
</evidence>
<keyword evidence="1" id="KW-0732">Signal</keyword>
<dbReference type="STRING" id="1035707.SAMN05216552_100357"/>
<keyword evidence="4" id="KW-1185">Reference proteome</keyword>
<dbReference type="OrthoDB" id="9762883at2"/>
<feature type="signal peptide" evidence="1">
    <location>
        <begin position="1"/>
        <end position="18"/>
    </location>
</feature>
<protein>
    <submittedName>
        <fullName evidence="3">Beta-lactamase class D</fullName>
    </submittedName>
</protein>
<dbReference type="Gene3D" id="3.40.710.10">
    <property type="entry name" value="DD-peptidase/beta-lactamase superfamily"/>
    <property type="match status" value="1"/>
</dbReference>
<dbReference type="GO" id="GO:0008658">
    <property type="term" value="F:penicillin binding"/>
    <property type="evidence" value="ECO:0007669"/>
    <property type="project" value="InterPro"/>
</dbReference>
<dbReference type="RefSeq" id="WP_093553853.1">
    <property type="nucleotide sequence ID" value="NZ_FPBO01000003.1"/>
</dbReference>